<evidence type="ECO:0000256" key="3">
    <source>
        <dbReference type="ARBA" id="ARBA00022695"/>
    </source>
</evidence>
<organism evidence="9">
    <name type="scientific">marine metagenome</name>
    <dbReference type="NCBI Taxonomy" id="408172"/>
    <lineage>
        <taxon>unclassified sequences</taxon>
        <taxon>metagenomes</taxon>
        <taxon>ecological metagenomes</taxon>
    </lineage>
</organism>
<evidence type="ECO:0000256" key="5">
    <source>
        <dbReference type="ARBA" id="ARBA00022840"/>
    </source>
</evidence>
<dbReference type="InterPro" id="IPR050385">
    <property type="entry name" value="Archaeal_FAD_synthase"/>
</dbReference>
<name>A0A382E090_9ZZZZ</name>
<dbReference type="GO" id="GO:0016773">
    <property type="term" value="F:phosphotransferase activity, alcohol group as acceptor"/>
    <property type="evidence" value="ECO:0007669"/>
    <property type="project" value="InterPro"/>
</dbReference>
<dbReference type="InterPro" id="IPR014729">
    <property type="entry name" value="Rossmann-like_a/b/a_fold"/>
</dbReference>
<evidence type="ECO:0000256" key="1">
    <source>
        <dbReference type="ARBA" id="ARBA00012519"/>
    </source>
</evidence>
<sequence>MPAEQTFTDYKIISLEEISSRVRSWRKESRKLVFTNGCFDILHSGHVRYLQTAAGFGDILVLGLNSDSSVRKLKGPRRPIMTQADRAYLLSAIEAIDCIVIFDEETPARLIQTVSPDVLVKGGDYLPEDVVGYDTVTENGGCVKIVPYVEGKSTSGIVNSILEQS</sequence>
<dbReference type="EMBL" id="UINC01042031">
    <property type="protein sequence ID" value="SVB44120.1"/>
    <property type="molecule type" value="Genomic_DNA"/>
</dbReference>
<protein>
    <recommendedName>
        <fullName evidence="1">D-glycero-beta-D-manno-heptose 1-phosphate adenylyltransferase</fullName>
        <ecNumber evidence="1">2.7.7.70</ecNumber>
    </recommendedName>
</protein>
<evidence type="ECO:0000313" key="9">
    <source>
        <dbReference type="EMBL" id="SVB44120.1"/>
    </source>
</evidence>
<reference evidence="9" key="1">
    <citation type="submission" date="2018-05" db="EMBL/GenBank/DDBJ databases">
        <authorList>
            <person name="Lanie J.A."/>
            <person name="Ng W.-L."/>
            <person name="Kazmierczak K.M."/>
            <person name="Andrzejewski T.M."/>
            <person name="Davidsen T.M."/>
            <person name="Wayne K.J."/>
            <person name="Tettelin H."/>
            <person name="Glass J.I."/>
            <person name="Rusch D."/>
            <person name="Podicherti R."/>
            <person name="Tsui H.-C.T."/>
            <person name="Winkler M.E."/>
        </authorList>
    </citation>
    <scope>NUCLEOTIDE SEQUENCE</scope>
</reference>
<keyword evidence="6" id="KW-0119">Carbohydrate metabolism</keyword>
<dbReference type="Pfam" id="PF01467">
    <property type="entry name" value="CTP_transf_like"/>
    <property type="match status" value="1"/>
</dbReference>
<dbReference type="GO" id="GO:0016779">
    <property type="term" value="F:nucleotidyltransferase activity"/>
    <property type="evidence" value="ECO:0007669"/>
    <property type="project" value="UniProtKB-KW"/>
</dbReference>
<keyword evidence="2" id="KW-0808">Transferase</keyword>
<dbReference type="GO" id="GO:0005524">
    <property type="term" value="F:ATP binding"/>
    <property type="evidence" value="ECO:0007669"/>
    <property type="project" value="UniProtKB-KW"/>
</dbReference>
<comment type="catalytic activity">
    <reaction evidence="7">
        <text>D-glycero-beta-D-manno-heptose 1-phosphate + ATP + H(+) = ADP-D-glycero-beta-D-manno-heptose + diphosphate</text>
        <dbReference type="Rhea" id="RHEA:27465"/>
        <dbReference type="ChEBI" id="CHEBI:15378"/>
        <dbReference type="ChEBI" id="CHEBI:30616"/>
        <dbReference type="ChEBI" id="CHEBI:33019"/>
        <dbReference type="ChEBI" id="CHEBI:59967"/>
        <dbReference type="ChEBI" id="CHEBI:61593"/>
        <dbReference type="EC" id="2.7.7.70"/>
    </reaction>
</comment>
<keyword evidence="4" id="KW-0547">Nucleotide-binding</keyword>
<dbReference type="NCBIfam" id="TIGR02199">
    <property type="entry name" value="rfaE_dom_II"/>
    <property type="match status" value="1"/>
</dbReference>
<dbReference type="NCBIfam" id="TIGR00125">
    <property type="entry name" value="cyt_tran_rel"/>
    <property type="match status" value="1"/>
</dbReference>
<dbReference type="InterPro" id="IPR011914">
    <property type="entry name" value="RfaE_dom_II"/>
</dbReference>
<evidence type="ECO:0000259" key="8">
    <source>
        <dbReference type="Pfam" id="PF01467"/>
    </source>
</evidence>
<evidence type="ECO:0000256" key="7">
    <source>
        <dbReference type="ARBA" id="ARBA00047428"/>
    </source>
</evidence>
<feature type="domain" description="Cytidyltransferase-like" evidence="8">
    <location>
        <begin position="34"/>
        <end position="129"/>
    </location>
</feature>
<evidence type="ECO:0000256" key="2">
    <source>
        <dbReference type="ARBA" id="ARBA00022679"/>
    </source>
</evidence>
<evidence type="ECO:0000256" key="4">
    <source>
        <dbReference type="ARBA" id="ARBA00022741"/>
    </source>
</evidence>
<accession>A0A382E090</accession>
<dbReference type="SUPFAM" id="SSF52374">
    <property type="entry name" value="Nucleotidylyl transferase"/>
    <property type="match status" value="1"/>
</dbReference>
<dbReference type="EC" id="2.7.7.70" evidence="1"/>
<evidence type="ECO:0000256" key="6">
    <source>
        <dbReference type="ARBA" id="ARBA00023277"/>
    </source>
</evidence>
<proteinExistence type="predicted"/>
<dbReference type="AlphaFoldDB" id="A0A382E090"/>
<keyword evidence="3" id="KW-0548">Nucleotidyltransferase</keyword>
<dbReference type="PANTHER" id="PTHR43793:SF2">
    <property type="entry name" value="BIFUNCTIONAL PROTEIN HLDE"/>
    <property type="match status" value="1"/>
</dbReference>
<keyword evidence="5" id="KW-0067">ATP-binding</keyword>
<dbReference type="Gene3D" id="3.40.50.620">
    <property type="entry name" value="HUPs"/>
    <property type="match status" value="1"/>
</dbReference>
<dbReference type="GO" id="GO:0005975">
    <property type="term" value="P:carbohydrate metabolic process"/>
    <property type="evidence" value="ECO:0007669"/>
    <property type="project" value="InterPro"/>
</dbReference>
<dbReference type="InterPro" id="IPR004821">
    <property type="entry name" value="Cyt_trans-like"/>
</dbReference>
<gene>
    <name evidence="9" type="ORF">METZ01_LOCUS196974</name>
</gene>
<dbReference type="PANTHER" id="PTHR43793">
    <property type="entry name" value="FAD SYNTHASE"/>
    <property type="match status" value="1"/>
</dbReference>